<dbReference type="InterPro" id="IPR013785">
    <property type="entry name" value="Aldolase_TIM"/>
</dbReference>
<dbReference type="Gene3D" id="3.20.20.70">
    <property type="entry name" value="Aldolase class I"/>
    <property type="match status" value="1"/>
</dbReference>
<proteinExistence type="predicted"/>
<dbReference type="SUPFAM" id="SSF51445">
    <property type="entry name" value="(Trans)glycosidases"/>
    <property type="match status" value="1"/>
</dbReference>
<dbReference type="EMBL" id="JAVDSB010000009">
    <property type="protein sequence ID" value="MDR6553139.1"/>
    <property type="molecule type" value="Genomic_DNA"/>
</dbReference>
<reference evidence="2 3" key="1">
    <citation type="submission" date="2023-07" db="EMBL/GenBank/DDBJ databases">
        <title>Sorghum-associated microbial communities from plants grown in Nebraska, USA.</title>
        <authorList>
            <person name="Schachtman D."/>
        </authorList>
    </citation>
    <scope>NUCLEOTIDE SEQUENCE [LARGE SCALE GENOMIC DNA]</scope>
    <source>
        <strain evidence="2 3">CC258</strain>
    </source>
</reference>
<gene>
    <name evidence="2" type="ORF">J2736_004346</name>
</gene>
<comment type="caution">
    <text evidence="2">The sequence shown here is derived from an EMBL/GenBank/DDBJ whole genome shotgun (WGS) entry which is preliminary data.</text>
</comment>
<evidence type="ECO:0000256" key="1">
    <source>
        <dbReference type="ARBA" id="ARBA00023277"/>
    </source>
</evidence>
<organism evidence="2 3">
    <name type="scientific">Paenibacillus qinlingensis</name>
    <dbReference type="NCBI Taxonomy" id="1837343"/>
    <lineage>
        <taxon>Bacteria</taxon>
        <taxon>Bacillati</taxon>
        <taxon>Bacillota</taxon>
        <taxon>Bacilli</taxon>
        <taxon>Bacillales</taxon>
        <taxon>Paenibacillaceae</taxon>
        <taxon>Paenibacillus</taxon>
    </lineage>
</organism>
<dbReference type="Proteomes" id="UP001267290">
    <property type="component" value="Unassembled WGS sequence"/>
</dbReference>
<dbReference type="PANTHER" id="PTHR31268:SF32">
    <property type="entry name" value="GALACTINOL--SUCROSE GALACTOSYLTRANSFERASE 2-RELATED"/>
    <property type="match status" value="1"/>
</dbReference>
<dbReference type="InterPro" id="IPR017853">
    <property type="entry name" value="GH"/>
</dbReference>
<protein>
    <submittedName>
        <fullName evidence="2">Uncharacterized protein</fullName>
    </submittedName>
</protein>
<dbReference type="InterPro" id="IPR008811">
    <property type="entry name" value="Glycosyl_hydrolases_36"/>
</dbReference>
<accession>A0ABU1P0P3</accession>
<evidence type="ECO:0000313" key="3">
    <source>
        <dbReference type="Proteomes" id="UP001267290"/>
    </source>
</evidence>
<dbReference type="Pfam" id="PF05691">
    <property type="entry name" value="Raffinose_syn"/>
    <property type="match status" value="2"/>
</dbReference>
<name>A0ABU1P0P3_9BACL</name>
<dbReference type="PANTHER" id="PTHR31268">
    <property type="match status" value="1"/>
</dbReference>
<evidence type="ECO:0000313" key="2">
    <source>
        <dbReference type="EMBL" id="MDR6553139.1"/>
    </source>
</evidence>
<keyword evidence="1" id="KW-0119">Carbohydrate metabolism</keyword>
<sequence length="712" mass="79193">MLQGIEISSNGLQSVLGRIRVTVTTDNGSALPLLSSESEVTAGSDERGAYTETNQIFRGENDTAVVQLRFRAYDSVVLASVQGELINANDFGRQLCFAAQNGIIIHAQDMEEVDGLMANYQHKDWWTRPHFNHDWSTLPERTQSLLWRKGKDASYYHLLPVCGPEFRTDVCGAESGLQIRVSSQQGGRTKCQALSFVLGTGADPYQLMENQVDAALHALEYPTLPRAQKAYPEILDSLGWCSWDAFYHQVDEKGLLIKAEELQAAGLPVQWVMIDDGWSQTIDKKLSSFQADEEKFPQGLGATVRKLKEQHGIRWVGVWHTIAGYWGGIHPDSPIAKQYSDYLYSNAKGSLIPYPDAGRGFGFWHAWHAFLERQGIDFVKVDSQSAVLNFTKHEWSIGEAAAAAHQALEASASLHFNNTIINCMGMAAENMWHRPKSSVSRNSDDFVPQDEFGFAEHALQNAYNSYYHGAFYYGDWDMYWTKNHDDIQNAVLRSVSGGPVYFSDAPGNTDPTKIWPLIYQNGSIIRCEQTPSPTADCLFLDPTKDTIPLKLWNTARDSGVVAAFHIGKHKDEIKGSVSPSDVPGLQGEQFVLYEHFSGEMKLMHANEHHDFVLQPTQCALYLFIPVAGAATPIGLTDKYVAADAVSHVKSEGSTVSFQLKEGGKFRFMSAGREVVVDVNGKRLPVVVVSKQLYEVEIPNLEDKLQIVVSVTE</sequence>
<dbReference type="RefSeq" id="WP_310500625.1">
    <property type="nucleotide sequence ID" value="NZ_JAVDSB010000009.1"/>
</dbReference>
<keyword evidence="3" id="KW-1185">Reference proteome</keyword>